<dbReference type="SUPFAM" id="SSF47370">
    <property type="entry name" value="Bromodomain"/>
    <property type="match status" value="1"/>
</dbReference>
<dbReference type="Gene3D" id="1.20.920.10">
    <property type="entry name" value="Bromodomain-like"/>
    <property type="match status" value="1"/>
</dbReference>
<evidence type="ECO:0000313" key="4">
    <source>
        <dbReference type="Proteomes" id="UP000314294"/>
    </source>
</evidence>
<dbReference type="GO" id="GO:0006338">
    <property type="term" value="P:chromatin remodeling"/>
    <property type="evidence" value="ECO:0007669"/>
    <property type="project" value="TreeGrafter"/>
</dbReference>
<evidence type="ECO:0000256" key="1">
    <source>
        <dbReference type="ARBA" id="ARBA00023117"/>
    </source>
</evidence>
<protein>
    <submittedName>
        <fullName evidence="3">Bromodomain-containing protein 4</fullName>
    </submittedName>
</protein>
<evidence type="ECO:0000256" key="2">
    <source>
        <dbReference type="SAM" id="MobiDB-lite"/>
    </source>
</evidence>
<dbReference type="PANTHER" id="PTHR22880">
    <property type="entry name" value="FALZ-RELATED BROMODOMAIN-CONTAINING PROTEINS"/>
    <property type="match status" value="1"/>
</dbReference>
<dbReference type="Proteomes" id="UP000314294">
    <property type="component" value="Unassembled WGS sequence"/>
</dbReference>
<evidence type="ECO:0000313" key="3">
    <source>
        <dbReference type="EMBL" id="TNN25870.1"/>
    </source>
</evidence>
<dbReference type="InterPro" id="IPR036427">
    <property type="entry name" value="Bromodomain-like_sf"/>
</dbReference>
<accession>A0A4Z2EBD6</accession>
<feature type="region of interest" description="Disordered" evidence="2">
    <location>
        <begin position="1"/>
        <end position="29"/>
    </location>
</feature>
<dbReference type="InterPro" id="IPR050935">
    <property type="entry name" value="Bromo_chromatin_reader"/>
</dbReference>
<dbReference type="EMBL" id="SRLO01011463">
    <property type="protein sequence ID" value="TNN25870.1"/>
    <property type="molecule type" value="Genomic_DNA"/>
</dbReference>
<gene>
    <name evidence="3" type="primary">BRD4</name>
    <name evidence="3" type="ORF">EYF80_063994</name>
</gene>
<proteinExistence type="predicted"/>
<dbReference type="GO" id="GO:0000785">
    <property type="term" value="C:chromatin"/>
    <property type="evidence" value="ECO:0007669"/>
    <property type="project" value="TreeGrafter"/>
</dbReference>
<dbReference type="AlphaFoldDB" id="A0A4Z2EBD6"/>
<sequence>MGDGLEAGSSQPLPSAPPPPHIWNPSRPKRQTNQLQFLLREVLKTLWKHHFAWPFQAPVDAIKLGLPVSPPLQ</sequence>
<dbReference type="PANTHER" id="PTHR22880:SF245">
    <property type="entry name" value="BROMODOMAIN-CONTAINING PROTEIN 4"/>
    <property type="match status" value="1"/>
</dbReference>
<keyword evidence="4" id="KW-1185">Reference proteome</keyword>
<dbReference type="OrthoDB" id="21449at2759"/>
<name>A0A4Z2EBD6_9TELE</name>
<comment type="caution">
    <text evidence="3">The sequence shown here is derived from an EMBL/GenBank/DDBJ whole genome shotgun (WGS) entry which is preliminary data.</text>
</comment>
<dbReference type="GO" id="GO:0006355">
    <property type="term" value="P:regulation of DNA-templated transcription"/>
    <property type="evidence" value="ECO:0007669"/>
    <property type="project" value="TreeGrafter"/>
</dbReference>
<reference evidence="3 4" key="1">
    <citation type="submission" date="2019-03" db="EMBL/GenBank/DDBJ databases">
        <title>First draft genome of Liparis tanakae, snailfish: a comprehensive survey of snailfish specific genes.</title>
        <authorList>
            <person name="Kim W."/>
            <person name="Song I."/>
            <person name="Jeong J.-H."/>
            <person name="Kim D."/>
            <person name="Kim S."/>
            <person name="Ryu S."/>
            <person name="Song J.Y."/>
            <person name="Lee S.K."/>
        </authorList>
    </citation>
    <scope>NUCLEOTIDE SEQUENCE [LARGE SCALE GENOMIC DNA]</scope>
    <source>
        <tissue evidence="3">Muscle</tissue>
    </source>
</reference>
<dbReference type="GO" id="GO:0005634">
    <property type="term" value="C:nucleus"/>
    <property type="evidence" value="ECO:0007669"/>
    <property type="project" value="TreeGrafter"/>
</dbReference>
<keyword evidence="1" id="KW-0103">Bromodomain</keyword>
<organism evidence="3 4">
    <name type="scientific">Liparis tanakae</name>
    <name type="common">Tanaka's snailfish</name>
    <dbReference type="NCBI Taxonomy" id="230148"/>
    <lineage>
        <taxon>Eukaryota</taxon>
        <taxon>Metazoa</taxon>
        <taxon>Chordata</taxon>
        <taxon>Craniata</taxon>
        <taxon>Vertebrata</taxon>
        <taxon>Euteleostomi</taxon>
        <taxon>Actinopterygii</taxon>
        <taxon>Neopterygii</taxon>
        <taxon>Teleostei</taxon>
        <taxon>Neoteleostei</taxon>
        <taxon>Acanthomorphata</taxon>
        <taxon>Eupercaria</taxon>
        <taxon>Perciformes</taxon>
        <taxon>Cottioidei</taxon>
        <taxon>Cottales</taxon>
        <taxon>Liparidae</taxon>
        <taxon>Liparis</taxon>
    </lineage>
</organism>